<keyword evidence="1" id="KW-0521">NADP</keyword>
<dbReference type="InterPro" id="IPR036291">
    <property type="entry name" value="NAD(P)-bd_dom_sf"/>
</dbReference>
<dbReference type="CDD" id="cd05289">
    <property type="entry name" value="MDR_like_2"/>
    <property type="match status" value="1"/>
</dbReference>
<dbReference type="PANTHER" id="PTHR44154:SF1">
    <property type="entry name" value="QUINONE OXIDOREDUCTASE"/>
    <property type="match status" value="1"/>
</dbReference>
<name>A0A917BTC7_9ACTN</name>
<dbReference type="AlphaFoldDB" id="A0A917BTC7"/>
<dbReference type="Pfam" id="PF13602">
    <property type="entry name" value="ADH_zinc_N_2"/>
    <property type="match status" value="1"/>
</dbReference>
<dbReference type="PANTHER" id="PTHR44154">
    <property type="entry name" value="QUINONE OXIDOREDUCTASE"/>
    <property type="match status" value="1"/>
</dbReference>
<accession>A0A917BTC7</accession>
<dbReference type="InterPro" id="IPR013154">
    <property type="entry name" value="ADH-like_N"/>
</dbReference>
<gene>
    <name evidence="3" type="ORF">GCM10011519_35060</name>
</gene>
<evidence type="ECO:0000313" key="4">
    <source>
        <dbReference type="Proteomes" id="UP000649179"/>
    </source>
</evidence>
<dbReference type="Pfam" id="PF08240">
    <property type="entry name" value="ADH_N"/>
    <property type="match status" value="1"/>
</dbReference>
<evidence type="ECO:0000259" key="2">
    <source>
        <dbReference type="SMART" id="SM00829"/>
    </source>
</evidence>
<feature type="domain" description="Enoyl reductase (ER)" evidence="2">
    <location>
        <begin position="13"/>
        <end position="306"/>
    </location>
</feature>
<organism evidence="3 4">
    <name type="scientific">Marmoricola endophyticus</name>
    <dbReference type="NCBI Taxonomy" id="2040280"/>
    <lineage>
        <taxon>Bacteria</taxon>
        <taxon>Bacillati</taxon>
        <taxon>Actinomycetota</taxon>
        <taxon>Actinomycetes</taxon>
        <taxon>Propionibacteriales</taxon>
        <taxon>Nocardioidaceae</taxon>
        <taxon>Marmoricola</taxon>
    </lineage>
</organism>
<evidence type="ECO:0000313" key="3">
    <source>
        <dbReference type="EMBL" id="GGF58193.1"/>
    </source>
</evidence>
<comment type="caution">
    <text evidence="3">The sequence shown here is derived from an EMBL/GenBank/DDBJ whole genome shotgun (WGS) entry which is preliminary data.</text>
</comment>
<dbReference type="SUPFAM" id="SSF51735">
    <property type="entry name" value="NAD(P)-binding Rossmann-fold domains"/>
    <property type="match status" value="1"/>
</dbReference>
<evidence type="ECO:0000256" key="1">
    <source>
        <dbReference type="ARBA" id="ARBA00022857"/>
    </source>
</evidence>
<dbReference type="GO" id="GO:0016491">
    <property type="term" value="F:oxidoreductase activity"/>
    <property type="evidence" value="ECO:0007669"/>
    <property type="project" value="InterPro"/>
</dbReference>
<dbReference type="EMBL" id="BMKQ01000002">
    <property type="protein sequence ID" value="GGF58193.1"/>
    <property type="molecule type" value="Genomic_DNA"/>
</dbReference>
<protein>
    <submittedName>
        <fullName evidence="3">NADPH:quinone reductase</fullName>
    </submittedName>
</protein>
<dbReference type="SMART" id="SM00829">
    <property type="entry name" value="PKS_ER"/>
    <property type="match status" value="1"/>
</dbReference>
<dbReference type="InterPro" id="IPR011032">
    <property type="entry name" value="GroES-like_sf"/>
</dbReference>
<dbReference type="Gene3D" id="3.90.180.10">
    <property type="entry name" value="Medium-chain alcohol dehydrogenases, catalytic domain"/>
    <property type="match status" value="1"/>
</dbReference>
<proteinExistence type="predicted"/>
<keyword evidence="4" id="KW-1185">Reference proteome</keyword>
<dbReference type="InterPro" id="IPR051603">
    <property type="entry name" value="Zinc-ADH_QOR/CCCR"/>
</dbReference>
<reference evidence="3" key="1">
    <citation type="journal article" date="2014" name="Int. J. Syst. Evol. Microbiol.">
        <title>Complete genome sequence of Corynebacterium casei LMG S-19264T (=DSM 44701T), isolated from a smear-ripened cheese.</title>
        <authorList>
            <consortium name="US DOE Joint Genome Institute (JGI-PGF)"/>
            <person name="Walter F."/>
            <person name="Albersmeier A."/>
            <person name="Kalinowski J."/>
            <person name="Ruckert C."/>
        </authorList>
    </citation>
    <scope>NUCLEOTIDE SEQUENCE</scope>
    <source>
        <strain evidence="3">CGMCC 1.16067</strain>
    </source>
</reference>
<dbReference type="SUPFAM" id="SSF50129">
    <property type="entry name" value="GroES-like"/>
    <property type="match status" value="1"/>
</dbReference>
<sequence length="308" mass="32307">MSDMRAVRYDEFGDIDVLRVEEVPDPVPGDGEVVVRLRAAGINPGEAGIRSGALAEVFPSTFPSGQGSDLAGVVEGVGDGVTRWRVGDEVLGYVDTRSSHAELVVVPSGQLVARPATVAWDVAGALHVAGATAYANIRDLDPRPGEVLVVSGAAGGVGSLAVQLAVERGATVVGLASERNHDWLRAHGVVPVAYGEGVEARVRDVAPDGVDAFLDTFGSGYVDLALALGAPSERVGTIIDFERAQQAGVLVLGRNDETTTADLAELTERIADGRLDLEVAATYPLEEVRDAFRQLEKRHTRGKIVLTA</sequence>
<dbReference type="InterPro" id="IPR020843">
    <property type="entry name" value="ER"/>
</dbReference>
<dbReference type="Proteomes" id="UP000649179">
    <property type="component" value="Unassembled WGS sequence"/>
</dbReference>
<reference evidence="3" key="2">
    <citation type="submission" date="2020-09" db="EMBL/GenBank/DDBJ databases">
        <authorList>
            <person name="Sun Q."/>
            <person name="Zhou Y."/>
        </authorList>
    </citation>
    <scope>NUCLEOTIDE SEQUENCE</scope>
    <source>
        <strain evidence="3">CGMCC 1.16067</strain>
    </source>
</reference>
<dbReference type="Gene3D" id="3.40.50.720">
    <property type="entry name" value="NAD(P)-binding Rossmann-like Domain"/>
    <property type="match status" value="1"/>
</dbReference>